<evidence type="ECO:0000313" key="2">
    <source>
        <dbReference type="Proteomes" id="UP000799118"/>
    </source>
</evidence>
<accession>A0A6A4GH98</accession>
<dbReference type="AlphaFoldDB" id="A0A6A4GH98"/>
<protein>
    <submittedName>
        <fullName evidence="1">Uncharacterized protein</fullName>
    </submittedName>
</protein>
<keyword evidence="2" id="KW-1185">Reference proteome</keyword>
<dbReference type="EMBL" id="ML770088">
    <property type="protein sequence ID" value="KAE9384744.1"/>
    <property type="molecule type" value="Genomic_DNA"/>
</dbReference>
<name>A0A6A4GH98_9AGAR</name>
<dbReference type="Proteomes" id="UP000799118">
    <property type="component" value="Unassembled WGS sequence"/>
</dbReference>
<reference evidence="1" key="1">
    <citation type="journal article" date="2019" name="Environ. Microbiol.">
        <title>Fungal ecological strategies reflected in gene transcription - a case study of two litter decomposers.</title>
        <authorList>
            <person name="Barbi F."/>
            <person name="Kohler A."/>
            <person name="Barry K."/>
            <person name="Baskaran P."/>
            <person name="Daum C."/>
            <person name="Fauchery L."/>
            <person name="Ihrmark K."/>
            <person name="Kuo A."/>
            <person name="LaButti K."/>
            <person name="Lipzen A."/>
            <person name="Morin E."/>
            <person name="Grigoriev I.V."/>
            <person name="Henrissat B."/>
            <person name="Lindahl B."/>
            <person name="Martin F."/>
        </authorList>
    </citation>
    <scope>NUCLEOTIDE SEQUENCE</scope>
    <source>
        <strain evidence="1">JB14</strain>
    </source>
</reference>
<proteinExistence type="predicted"/>
<sequence>MGHSHSPEYQATYDSLIATQAAVYSQLIESVKLACLRALPIDEFRMVSNGLLDLLLDNDMLTLKSALASLNKGVG</sequence>
<evidence type="ECO:0000313" key="1">
    <source>
        <dbReference type="EMBL" id="KAE9384744.1"/>
    </source>
</evidence>
<organism evidence="1 2">
    <name type="scientific">Gymnopus androsaceus JB14</name>
    <dbReference type="NCBI Taxonomy" id="1447944"/>
    <lineage>
        <taxon>Eukaryota</taxon>
        <taxon>Fungi</taxon>
        <taxon>Dikarya</taxon>
        <taxon>Basidiomycota</taxon>
        <taxon>Agaricomycotina</taxon>
        <taxon>Agaricomycetes</taxon>
        <taxon>Agaricomycetidae</taxon>
        <taxon>Agaricales</taxon>
        <taxon>Marasmiineae</taxon>
        <taxon>Omphalotaceae</taxon>
        <taxon>Gymnopus</taxon>
    </lineage>
</organism>
<gene>
    <name evidence="1" type="ORF">BT96DRAFT_633289</name>
</gene>